<reference evidence="2 3" key="1">
    <citation type="submission" date="2014-05" db="EMBL/GenBank/DDBJ databases">
        <title>Complete genome sequence of Aeromonas bacteriophage pAh6-C.</title>
        <authorList>
            <person name="Jun J.W."/>
            <person name="Park S.C."/>
        </authorList>
    </citation>
    <scope>NUCLEOTIDE SEQUENCE [LARGE SCALE GENOMIC DNA]</scope>
</reference>
<evidence type="ECO:0000313" key="3">
    <source>
        <dbReference type="Proteomes" id="UP000028666"/>
    </source>
</evidence>
<organism evidence="2 3">
    <name type="scientific">Aeromonas phage pAh6-C</name>
    <dbReference type="NCBI Taxonomy" id="1505227"/>
    <lineage>
        <taxon>Viruses</taxon>
        <taxon>Duplodnaviria</taxon>
        <taxon>Heunggongvirae</taxon>
        <taxon>Uroviricota</taxon>
        <taxon>Caudoviricetes</taxon>
        <taxon>Chaseviridae</taxon>
        <taxon>Nefertitivirinae</taxon>
        <taxon>Pahsextavirus</taxon>
        <taxon>Pahsextavirus pAh6C</taxon>
    </lineage>
</organism>
<feature type="region of interest" description="Disordered" evidence="1">
    <location>
        <begin position="87"/>
        <end position="134"/>
    </location>
</feature>
<name>A0A076G3Q8_9CAUD</name>
<accession>A0A076G3Q8</accession>
<dbReference type="GeneID" id="22112313"/>
<evidence type="ECO:0000256" key="1">
    <source>
        <dbReference type="SAM" id="MobiDB-lite"/>
    </source>
</evidence>
<dbReference type="KEGG" id="vg:22112313"/>
<keyword evidence="3" id="KW-1185">Reference proteome</keyword>
<gene>
    <name evidence="2" type="ORF">AH6C_057</name>
</gene>
<evidence type="ECO:0000313" key="2">
    <source>
        <dbReference type="EMBL" id="AII26811.1"/>
    </source>
</evidence>
<dbReference type="Proteomes" id="UP000028666">
    <property type="component" value="Segment"/>
</dbReference>
<feature type="compositionally biased region" description="Low complexity" evidence="1">
    <location>
        <begin position="96"/>
        <end position="108"/>
    </location>
</feature>
<dbReference type="RefSeq" id="YP_009103391.1">
    <property type="nucleotide sequence ID" value="NC_025459.1"/>
</dbReference>
<sequence>MTTNLQTPTLQHPDLAPQQSQAAQYPAEIANFTLLAARNRTSERSPHYFGSFKIQGVWYQVSTWIVFSRSGGEQQLSNSIRPCTPEEAAKHEARDQQFQAGQQARAQQTLGQMPNPMHAPANTGAPAVDPNHPF</sequence>
<dbReference type="OrthoDB" id="37769at10239"/>
<proteinExistence type="predicted"/>
<dbReference type="EMBL" id="KJ858521">
    <property type="protein sequence ID" value="AII26811.1"/>
    <property type="molecule type" value="Genomic_DNA"/>
</dbReference>
<feature type="region of interest" description="Disordered" evidence="1">
    <location>
        <begin position="1"/>
        <end position="20"/>
    </location>
</feature>
<feature type="compositionally biased region" description="Polar residues" evidence="1">
    <location>
        <begin position="1"/>
        <end position="10"/>
    </location>
</feature>
<protein>
    <submittedName>
        <fullName evidence="2">Uncharacterized protein</fullName>
    </submittedName>
</protein>